<evidence type="ECO:0000313" key="3">
    <source>
        <dbReference type="Proteomes" id="UP000628463"/>
    </source>
</evidence>
<keyword evidence="1" id="KW-0812">Transmembrane</keyword>
<keyword evidence="1" id="KW-0472">Membrane</keyword>
<feature type="transmembrane region" description="Helical" evidence="1">
    <location>
        <begin position="9"/>
        <end position="30"/>
    </location>
</feature>
<name>A0ABR7FW73_9FIRM</name>
<evidence type="ECO:0000256" key="1">
    <source>
        <dbReference type="SAM" id="Phobius"/>
    </source>
</evidence>
<dbReference type="RefSeq" id="WP_186835821.1">
    <property type="nucleotide sequence ID" value="NZ_JACOPD010000001.1"/>
</dbReference>
<dbReference type="Gene3D" id="2.170.120.30">
    <property type="match status" value="2"/>
</dbReference>
<dbReference type="InterPro" id="IPR053154">
    <property type="entry name" value="c-di-AMP_regulator"/>
</dbReference>
<keyword evidence="3" id="KW-1185">Reference proteome</keyword>
<evidence type="ECO:0008006" key="4">
    <source>
        <dbReference type="Google" id="ProtNLM"/>
    </source>
</evidence>
<dbReference type="Gene3D" id="2.170.120.40">
    <property type="entry name" value="YbbR-like domain"/>
    <property type="match status" value="2"/>
</dbReference>
<dbReference type="PANTHER" id="PTHR37804">
    <property type="entry name" value="CDAA REGULATORY PROTEIN CDAR"/>
    <property type="match status" value="1"/>
</dbReference>
<comment type="caution">
    <text evidence="2">The sequence shown here is derived from an EMBL/GenBank/DDBJ whole genome shotgun (WGS) entry which is preliminary data.</text>
</comment>
<organism evidence="2 3">
    <name type="scientific">Lachnospira hominis</name>
    <name type="common">ex Liu et al. 2021</name>
    <dbReference type="NCBI Taxonomy" id="2763051"/>
    <lineage>
        <taxon>Bacteria</taxon>
        <taxon>Bacillati</taxon>
        <taxon>Bacillota</taxon>
        <taxon>Clostridia</taxon>
        <taxon>Lachnospirales</taxon>
        <taxon>Lachnospiraceae</taxon>
        <taxon>Lachnospira</taxon>
    </lineage>
</organism>
<proteinExistence type="predicted"/>
<evidence type="ECO:0000313" key="2">
    <source>
        <dbReference type="EMBL" id="MBC5679457.1"/>
    </source>
</evidence>
<protein>
    <recommendedName>
        <fullName evidence="4">YbbR-like protein</fullName>
    </recommendedName>
</protein>
<dbReference type="PANTHER" id="PTHR37804:SF1">
    <property type="entry name" value="CDAA REGULATORY PROTEIN CDAR"/>
    <property type="match status" value="1"/>
</dbReference>
<gene>
    <name evidence="2" type="ORF">H8S01_00550</name>
</gene>
<dbReference type="Pfam" id="PF07949">
    <property type="entry name" value="YbbR"/>
    <property type="match status" value="2"/>
</dbReference>
<dbReference type="InterPro" id="IPR012505">
    <property type="entry name" value="YbbR"/>
</dbReference>
<accession>A0ABR7FW73</accession>
<reference evidence="2 3" key="1">
    <citation type="submission" date="2020-08" db="EMBL/GenBank/DDBJ databases">
        <title>Genome public.</title>
        <authorList>
            <person name="Liu C."/>
            <person name="Sun Q."/>
        </authorList>
    </citation>
    <scope>NUCLEOTIDE SEQUENCE [LARGE SCALE GENOMIC DNA]</scope>
    <source>
        <strain evidence="2 3">NSJ-43</strain>
    </source>
</reference>
<dbReference type="Proteomes" id="UP000628463">
    <property type="component" value="Unassembled WGS sequence"/>
</dbReference>
<sequence>MKEKIFNNFSLKILSVLCAIVLWAVIVNIYDPTTSVTISNVNVELINAQSLTDKDYTYEVVDGSKISVYLSGPKSVITDIKSSDIVATADLSKISAFADYVDIDVKVVKDGKEVTGIEVTPRTTAVKLDIENRLTKEYTIETDTEGMPADGYVLTSVSVTPTTVKVTGPSSIVENIDKVKAVCDISGAYSNVNSTAKLTAYAADGSQINEEVFSFSKSDVDYTALISAHKIVNVRCAGTTGTVKDGYMIMGIELSTDKAELIGDVNTLNNISEIVIPESAINVDNIDSSRNYTVWLSDYISQDLKVKSENKLNIKVKVADLNSREFSFDTSKITFNNIKTGYHVTIDDDSVMSIVISGEGSVLDSISGDNIKGTTNLTALSAGRHTVFVNFTVPDGCKVVGEYKIQVLIEADKLQETTSAASN</sequence>
<keyword evidence="1" id="KW-1133">Transmembrane helix</keyword>
<dbReference type="EMBL" id="JACOPD010000001">
    <property type="protein sequence ID" value="MBC5679457.1"/>
    <property type="molecule type" value="Genomic_DNA"/>
</dbReference>